<name>A0A2W5ETT1_9HYPH</name>
<feature type="signal peptide" evidence="2">
    <location>
        <begin position="1"/>
        <end position="31"/>
    </location>
</feature>
<organism evidence="3 4">
    <name type="scientific">Agrobacterium fabrum</name>
    <dbReference type="NCBI Taxonomy" id="1176649"/>
    <lineage>
        <taxon>Bacteria</taxon>
        <taxon>Pseudomonadati</taxon>
        <taxon>Pseudomonadota</taxon>
        <taxon>Alphaproteobacteria</taxon>
        <taxon>Hyphomicrobiales</taxon>
        <taxon>Rhizobiaceae</taxon>
        <taxon>Rhizobium/Agrobacterium group</taxon>
        <taxon>Agrobacterium</taxon>
        <taxon>Agrobacterium tumefaciens complex</taxon>
    </lineage>
</organism>
<dbReference type="Proteomes" id="UP000249769">
    <property type="component" value="Unassembled WGS sequence"/>
</dbReference>
<accession>A0A2W5ETT1</accession>
<evidence type="ECO:0000256" key="2">
    <source>
        <dbReference type="SAM" id="SignalP"/>
    </source>
</evidence>
<feature type="region of interest" description="Disordered" evidence="1">
    <location>
        <begin position="127"/>
        <end position="172"/>
    </location>
</feature>
<feature type="compositionally biased region" description="Polar residues" evidence="1">
    <location>
        <begin position="132"/>
        <end position="142"/>
    </location>
</feature>
<gene>
    <name evidence="3" type="ORF">DI595_19030</name>
</gene>
<evidence type="ECO:0000313" key="3">
    <source>
        <dbReference type="EMBL" id="PZP45314.1"/>
    </source>
</evidence>
<feature type="chain" id="PRO_5016165773" evidence="2">
    <location>
        <begin position="32"/>
        <end position="303"/>
    </location>
</feature>
<evidence type="ECO:0000256" key="1">
    <source>
        <dbReference type="SAM" id="MobiDB-lite"/>
    </source>
</evidence>
<protein>
    <submittedName>
        <fullName evidence="3">Uncharacterized protein</fullName>
    </submittedName>
</protein>
<dbReference type="EMBL" id="QFOL01000322">
    <property type="protein sequence ID" value="PZP45314.1"/>
    <property type="molecule type" value="Genomic_DNA"/>
</dbReference>
<dbReference type="AlphaFoldDB" id="A0A2W5ETT1"/>
<sequence length="303" mass="33392">MEIKTLFSLNSFSVTVSAIALSLLLPTSSGATTNAPDFRDFIISAYDAGFTLKSLTTTQNNPDYDRLISECRYNLYKAMSHAAATGKWSEIKHLIPPPEVCSYTGKLKPASVQEYKDNWTEAENVARGSPYKGTTDNSSKQIAVSKPVTGLSPDDTVSAPPKGMGTESLPMPTFEDLTAQKKEIVTRTSSTEKPFESCETAMKYKMEVALISKRLSFNEDELSRYNDDMQYKSRMSCICIIQKLTPALDTEESITYYNAILDNYNANINQFLVSAAINGLDERKLKATLASVVNVVSQCPASQ</sequence>
<proteinExistence type="predicted"/>
<comment type="caution">
    <text evidence="3">The sequence shown here is derived from an EMBL/GenBank/DDBJ whole genome shotgun (WGS) entry which is preliminary data.</text>
</comment>
<keyword evidence="2" id="KW-0732">Signal</keyword>
<evidence type="ECO:0000313" key="4">
    <source>
        <dbReference type="Proteomes" id="UP000249769"/>
    </source>
</evidence>
<reference evidence="3 4" key="1">
    <citation type="submission" date="2017-08" db="EMBL/GenBank/DDBJ databases">
        <title>Infants hospitalized years apart are colonized by the same room-sourced microbial strains.</title>
        <authorList>
            <person name="Brooks B."/>
            <person name="Olm M.R."/>
            <person name="Firek B.A."/>
            <person name="Baker R."/>
            <person name="Thomas B.C."/>
            <person name="Morowitz M.J."/>
            <person name="Banfield J.F."/>
        </authorList>
    </citation>
    <scope>NUCLEOTIDE SEQUENCE [LARGE SCALE GENOMIC DNA]</scope>
    <source>
        <strain evidence="3">S2_009_000_R2_73</strain>
    </source>
</reference>